<evidence type="ECO:0000256" key="2">
    <source>
        <dbReference type="SAM" id="MobiDB-lite"/>
    </source>
</evidence>
<dbReference type="Proteomes" id="UP000599109">
    <property type="component" value="Unassembled WGS sequence"/>
</dbReference>
<gene>
    <name evidence="3" type="ORF">JJ685_12310</name>
</gene>
<organism evidence="3 4">
    <name type="scientific">Ramlibacter monticola</name>
    <dbReference type="NCBI Taxonomy" id="1926872"/>
    <lineage>
        <taxon>Bacteria</taxon>
        <taxon>Pseudomonadati</taxon>
        <taxon>Pseudomonadota</taxon>
        <taxon>Betaproteobacteria</taxon>
        <taxon>Burkholderiales</taxon>
        <taxon>Comamonadaceae</taxon>
        <taxon>Ramlibacter</taxon>
    </lineage>
</organism>
<evidence type="ECO:0000256" key="1">
    <source>
        <dbReference type="SAM" id="Coils"/>
    </source>
</evidence>
<keyword evidence="4" id="KW-1185">Reference proteome</keyword>
<dbReference type="EMBL" id="JAEQNE010000002">
    <property type="protein sequence ID" value="MBL0391914.1"/>
    <property type="molecule type" value="Genomic_DNA"/>
</dbReference>
<comment type="caution">
    <text evidence="3">The sequence shown here is derived from an EMBL/GenBank/DDBJ whole genome shotgun (WGS) entry which is preliminary data.</text>
</comment>
<proteinExistence type="predicted"/>
<feature type="compositionally biased region" description="Low complexity" evidence="2">
    <location>
        <begin position="200"/>
        <end position="214"/>
    </location>
</feature>
<feature type="coiled-coil region" evidence="1">
    <location>
        <begin position="111"/>
        <end position="176"/>
    </location>
</feature>
<dbReference type="AlphaFoldDB" id="A0A936YZ55"/>
<feature type="region of interest" description="Disordered" evidence="2">
    <location>
        <begin position="200"/>
        <end position="220"/>
    </location>
</feature>
<keyword evidence="1" id="KW-0175">Coiled coil</keyword>
<name>A0A936YZ55_9BURK</name>
<evidence type="ECO:0000313" key="3">
    <source>
        <dbReference type="EMBL" id="MBL0391914.1"/>
    </source>
</evidence>
<reference evidence="3 4" key="1">
    <citation type="journal article" date="2017" name="Int. J. Syst. Evol. Microbiol.">
        <title>Ramlibacter monticola sp. nov., isolated from forest soil.</title>
        <authorList>
            <person name="Chaudhary D.K."/>
            <person name="Kim J."/>
        </authorList>
    </citation>
    <scope>NUCLEOTIDE SEQUENCE [LARGE SCALE GENOMIC DNA]</scope>
    <source>
        <strain evidence="3 4">KACC 19175</strain>
    </source>
</reference>
<protein>
    <submittedName>
        <fullName evidence="3">DUF4124 domain-containing protein</fullName>
    </submittedName>
</protein>
<sequence>MAAGSLAPAWAQPAQTGSIYTCIDARGQRLTSDRPIMECLDREQKELKRDGTVRRTIGPSMTAQERAAFEERERRLAEERLRQVDEKRAQKALLTRYPDQAAHDAERVKALRAAQDVLAAGQRRLHDLQDQRGKLLQETEFYKDPGKLPAKLKRQLDENEEQLAGQQRFIAAQEEEKKRIDARFDEELVRLKALWVQTSAPSTATSGAASAAGGVPQPRR</sequence>
<evidence type="ECO:0000313" key="4">
    <source>
        <dbReference type="Proteomes" id="UP000599109"/>
    </source>
</evidence>
<accession>A0A936YZ55</accession>